<comment type="caution">
    <text evidence="3">The sequence shown here is derived from an EMBL/GenBank/DDBJ whole genome shotgun (WGS) entry which is preliminary data.</text>
</comment>
<proteinExistence type="predicted"/>
<protein>
    <submittedName>
        <fullName evidence="3">Cytoskeletal protein RodZ</fullName>
    </submittedName>
</protein>
<keyword evidence="2" id="KW-0812">Transmembrane</keyword>
<keyword evidence="2" id="KW-1133">Transmembrane helix</keyword>
<gene>
    <name evidence="3" type="ORF">GGQ72_001892</name>
</gene>
<dbReference type="Proteomes" id="UP000519897">
    <property type="component" value="Unassembled WGS sequence"/>
</dbReference>
<keyword evidence="2" id="KW-0472">Membrane</keyword>
<organism evidence="3 4">
    <name type="scientific">Rhizobium rhizoryzae</name>
    <dbReference type="NCBI Taxonomy" id="451876"/>
    <lineage>
        <taxon>Bacteria</taxon>
        <taxon>Pseudomonadati</taxon>
        <taxon>Pseudomonadota</taxon>
        <taxon>Alphaproteobacteria</taxon>
        <taxon>Hyphomicrobiales</taxon>
        <taxon>Rhizobiaceae</taxon>
        <taxon>Rhizobium/Agrobacterium group</taxon>
        <taxon>Rhizobium</taxon>
    </lineage>
</organism>
<feature type="region of interest" description="Disordered" evidence="1">
    <location>
        <begin position="83"/>
        <end position="175"/>
    </location>
</feature>
<reference evidence="3 4" key="1">
    <citation type="submission" date="2020-08" db="EMBL/GenBank/DDBJ databases">
        <title>Genomic Encyclopedia of Type Strains, Phase IV (KMG-IV): sequencing the most valuable type-strain genomes for metagenomic binning, comparative biology and taxonomic classification.</title>
        <authorList>
            <person name="Goeker M."/>
        </authorList>
    </citation>
    <scope>NUCLEOTIDE SEQUENCE [LARGE SCALE GENOMIC DNA]</scope>
    <source>
        <strain evidence="3 4">DSM 29514</strain>
    </source>
</reference>
<dbReference type="RefSeq" id="WP_165133103.1">
    <property type="nucleotide sequence ID" value="NZ_CP049250.1"/>
</dbReference>
<evidence type="ECO:0000256" key="1">
    <source>
        <dbReference type="SAM" id="MobiDB-lite"/>
    </source>
</evidence>
<accession>A0A7W6LHI1</accession>
<sequence>MSGLETAIRNALSRSDRNDPSTRARIYQSARQALDAGLKKQDITDPEVIIAQQARLEELILQIESEEEARSAQAIPDLLAEPDLDIAPGAPMPSSNAAEATTLGGQTREQVPAASVPDTTTADLSAMRAEPSQDRLAPNPSVAAPQQQKRGLFKRKRRPAASAAPVSDTAPLIPGEKRKRRKRGLISRLFIYLIFFTFLGMGIWWAYTAGLFMTAAERDTSVPNPPASVREEDFSGAPSNAMDPKQGFSADWLEIYGSARKGKVTPGAQAKAETIAMADGPALRITSASPDAAGDVGIEVPVEVLRELAGKTSTIALTLQAGADQSVQLAVRCDFSSLGNCSRHRVMATQERSDTLFRVTFDRTLVPTQPGRILINSDILGSRQPIVVYSIRVLPGQ</sequence>
<dbReference type="AlphaFoldDB" id="A0A7W6LHI1"/>
<feature type="compositionally biased region" description="Polar residues" evidence="1">
    <location>
        <begin position="93"/>
        <end position="109"/>
    </location>
</feature>
<feature type="region of interest" description="Disordered" evidence="1">
    <location>
        <begin position="220"/>
        <end position="242"/>
    </location>
</feature>
<keyword evidence="4" id="KW-1185">Reference proteome</keyword>
<feature type="region of interest" description="Disordered" evidence="1">
    <location>
        <begin position="1"/>
        <end position="23"/>
    </location>
</feature>
<evidence type="ECO:0000313" key="4">
    <source>
        <dbReference type="Proteomes" id="UP000519897"/>
    </source>
</evidence>
<name>A0A7W6LHI1_9HYPH</name>
<dbReference type="EMBL" id="JACIEC010000001">
    <property type="protein sequence ID" value="MBB4143393.1"/>
    <property type="molecule type" value="Genomic_DNA"/>
</dbReference>
<evidence type="ECO:0000256" key="2">
    <source>
        <dbReference type="SAM" id="Phobius"/>
    </source>
</evidence>
<evidence type="ECO:0000313" key="3">
    <source>
        <dbReference type="EMBL" id="MBB4143393.1"/>
    </source>
</evidence>
<feature type="transmembrane region" description="Helical" evidence="2">
    <location>
        <begin position="185"/>
        <end position="207"/>
    </location>
</feature>